<proteinExistence type="predicted"/>
<keyword evidence="2" id="KW-1185">Reference proteome</keyword>
<protein>
    <submittedName>
        <fullName evidence="1">Uncharacterized protein</fullName>
    </submittedName>
</protein>
<organism evidence="1 2">
    <name type="scientific">Mycena rosella</name>
    <name type="common">Pink bonnet</name>
    <name type="synonym">Agaricus rosellus</name>
    <dbReference type="NCBI Taxonomy" id="1033263"/>
    <lineage>
        <taxon>Eukaryota</taxon>
        <taxon>Fungi</taxon>
        <taxon>Dikarya</taxon>
        <taxon>Basidiomycota</taxon>
        <taxon>Agaricomycotina</taxon>
        <taxon>Agaricomycetes</taxon>
        <taxon>Agaricomycetidae</taxon>
        <taxon>Agaricales</taxon>
        <taxon>Marasmiineae</taxon>
        <taxon>Mycenaceae</taxon>
        <taxon>Mycena</taxon>
    </lineage>
</organism>
<accession>A0AAD7D6D4</accession>
<evidence type="ECO:0000313" key="1">
    <source>
        <dbReference type="EMBL" id="KAJ7681147.1"/>
    </source>
</evidence>
<sequence length="337" mass="37339">MSMHYVDGTRGVLKSLPVQHGTLVDVPKTFLTLKTLFSEAKYNVVADFFHLTGTPEDLFAGWDDLAVPAVLFPTSVVRRLSLRTMEAFVSPGSVVEPGNEAAATGLFHSGTFQTLVSLFGGILHDKPEHLSLSLRRIGYSFLSYDGKSFSRRSFPGPIGLANGIQGVGDYVERALKVHEYTFALLLEGYYGSVELYFERSVDRGETGNGDPNHRVVKLPVPPHMGRPDCLSTQGWHKALEAGYEARAFFRRAHLVQSNPPAEKGLARLFESLAAWPPVQRGAIQLLLPTTIADKTEQIVRRREMALHPDPQPDWRPQFPGVFPLTAQKRKATAVDLF</sequence>
<dbReference type="EMBL" id="JARKIE010000122">
    <property type="protein sequence ID" value="KAJ7681147.1"/>
    <property type="molecule type" value="Genomic_DNA"/>
</dbReference>
<dbReference type="Proteomes" id="UP001221757">
    <property type="component" value="Unassembled WGS sequence"/>
</dbReference>
<comment type="caution">
    <text evidence="1">The sequence shown here is derived from an EMBL/GenBank/DDBJ whole genome shotgun (WGS) entry which is preliminary data.</text>
</comment>
<name>A0AAD7D6D4_MYCRO</name>
<gene>
    <name evidence="1" type="ORF">B0H17DRAFT_1206085</name>
</gene>
<reference evidence="1" key="1">
    <citation type="submission" date="2023-03" db="EMBL/GenBank/DDBJ databases">
        <title>Massive genome expansion in bonnet fungi (Mycena s.s.) driven by repeated elements and novel gene families across ecological guilds.</title>
        <authorList>
            <consortium name="Lawrence Berkeley National Laboratory"/>
            <person name="Harder C.B."/>
            <person name="Miyauchi S."/>
            <person name="Viragh M."/>
            <person name="Kuo A."/>
            <person name="Thoen E."/>
            <person name="Andreopoulos B."/>
            <person name="Lu D."/>
            <person name="Skrede I."/>
            <person name="Drula E."/>
            <person name="Henrissat B."/>
            <person name="Morin E."/>
            <person name="Kohler A."/>
            <person name="Barry K."/>
            <person name="LaButti K."/>
            <person name="Morin E."/>
            <person name="Salamov A."/>
            <person name="Lipzen A."/>
            <person name="Mereny Z."/>
            <person name="Hegedus B."/>
            <person name="Baldrian P."/>
            <person name="Stursova M."/>
            <person name="Weitz H."/>
            <person name="Taylor A."/>
            <person name="Grigoriev I.V."/>
            <person name="Nagy L.G."/>
            <person name="Martin F."/>
            <person name="Kauserud H."/>
        </authorList>
    </citation>
    <scope>NUCLEOTIDE SEQUENCE</scope>
    <source>
        <strain evidence="1">CBHHK067</strain>
    </source>
</reference>
<dbReference type="AlphaFoldDB" id="A0AAD7D6D4"/>
<evidence type="ECO:0000313" key="2">
    <source>
        <dbReference type="Proteomes" id="UP001221757"/>
    </source>
</evidence>